<feature type="region of interest" description="Disordered" evidence="1">
    <location>
        <begin position="447"/>
        <end position="569"/>
    </location>
</feature>
<organism evidence="2 3">
    <name type="scientific">Coccomyxa subellipsoidea (strain C-169)</name>
    <name type="common">Green microalga</name>
    <dbReference type="NCBI Taxonomy" id="574566"/>
    <lineage>
        <taxon>Eukaryota</taxon>
        <taxon>Viridiplantae</taxon>
        <taxon>Chlorophyta</taxon>
        <taxon>core chlorophytes</taxon>
        <taxon>Trebouxiophyceae</taxon>
        <taxon>Trebouxiophyceae incertae sedis</taxon>
        <taxon>Coccomyxaceae</taxon>
        <taxon>Coccomyxa</taxon>
        <taxon>Coccomyxa subellipsoidea</taxon>
    </lineage>
</organism>
<comment type="caution">
    <text evidence="2">The sequence shown here is derived from an EMBL/GenBank/DDBJ whole genome shotgun (WGS) entry which is preliminary data.</text>
</comment>
<accession>I0ZAY2</accession>
<dbReference type="RefSeq" id="XP_005652345.1">
    <property type="nucleotide sequence ID" value="XM_005652288.1"/>
</dbReference>
<dbReference type="AlphaFoldDB" id="I0ZAY2"/>
<gene>
    <name evidence="2" type="ORF">COCSUDRAFT_55783</name>
</gene>
<feature type="compositionally biased region" description="Polar residues" evidence="1">
    <location>
        <begin position="352"/>
        <end position="361"/>
    </location>
</feature>
<sequence>MVLAGAFALQPPHAAETSAATPVLAQKAAPPDQAMEAAGSRRASDASSVASVCSLALACAPTGDFKSRQTPQHNLLFEDQQSMSMGGMAGALSNPLYDDAMLRLTPRQHFSAPAAEPPVTKTAVAAAAAAAQLPGKAAAARAVVPARAAAGQLPRVDEAASVLTAYAPGGLSVLYENQTMRVERVELKAELKLISARLAVLEARSKAWGRTVPAAAKGRSQSAPRGAPRHRQAPQRSAPAAAQAQEQARHSKLWSLTGPTLSSSPSRAIMMDLAALGTPGTSAKSSAAARAGRSLQRSGSVGPRTTSTDSMRAAVGQSLSTPKVPVRAARSVARSRPGSPARPAVHLAFGSRTVSRASSPTRPEIARTGAASRATSPVRPAFARTGAACRVSSPVRPAVARTGTASRRSSPARAAAGRLAGAAAAVPFGSRVCSPVKGPAAPRFAFGSRAGSPARSASAAKSASSSKGSDATTASSMPYRNAFMGGHASARRPRDASPGSSQGSRTAASASEGNAASRPPTHAGSVDSSLGPPPPRRSATACPSSEERWAGPGGRLGRTPLHGVEAKASAAKTRAVASVQHNKENAGTAEGTGKISRVALTAAKLGLTLDNAFKPRQARTLFSLAHITNMNVAAGNVSEA</sequence>
<dbReference type="KEGG" id="csl:COCSUDRAFT_55783"/>
<feature type="compositionally biased region" description="Low complexity" evidence="1">
    <location>
        <begin position="398"/>
        <end position="413"/>
    </location>
</feature>
<dbReference type="OrthoDB" id="10616308at2759"/>
<evidence type="ECO:0000256" key="1">
    <source>
        <dbReference type="SAM" id="MobiDB-lite"/>
    </source>
</evidence>
<feature type="region of interest" description="Disordered" evidence="1">
    <location>
        <begin position="212"/>
        <end position="261"/>
    </location>
</feature>
<proteinExistence type="predicted"/>
<protein>
    <submittedName>
        <fullName evidence="2">Uncharacterized protein</fullName>
    </submittedName>
</protein>
<keyword evidence="3" id="KW-1185">Reference proteome</keyword>
<feature type="compositionally biased region" description="Low complexity" evidence="1">
    <location>
        <begin position="324"/>
        <end position="345"/>
    </location>
</feature>
<feature type="compositionally biased region" description="Low complexity" evidence="1">
    <location>
        <begin position="234"/>
        <end position="246"/>
    </location>
</feature>
<evidence type="ECO:0000313" key="3">
    <source>
        <dbReference type="Proteomes" id="UP000007264"/>
    </source>
</evidence>
<dbReference type="GeneID" id="17045816"/>
<evidence type="ECO:0000313" key="2">
    <source>
        <dbReference type="EMBL" id="EIE27801.1"/>
    </source>
</evidence>
<reference evidence="2 3" key="1">
    <citation type="journal article" date="2012" name="Genome Biol.">
        <title>The genome of the polar eukaryotic microalga coccomyxa subellipsoidea reveals traits of cold adaptation.</title>
        <authorList>
            <person name="Blanc G."/>
            <person name="Agarkova I."/>
            <person name="Grimwood J."/>
            <person name="Kuo A."/>
            <person name="Brueggeman A."/>
            <person name="Dunigan D."/>
            <person name="Gurnon J."/>
            <person name="Ladunga I."/>
            <person name="Lindquist E."/>
            <person name="Lucas S."/>
            <person name="Pangilinan J."/>
            <person name="Proschold T."/>
            <person name="Salamov A."/>
            <person name="Schmutz J."/>
            <person name="Weeks D."/>
            <person name="Yamada T."/>
            <person name="Claverie J.M."/>
            <person name="Grigoriev I."/>
            <person name="Van Etten J."/>
            <person name="Lomsadze A."/>
            <person name="Borodovsky M."/>
        </authorList>
    </citation>
    <scope>NUCLEOTIDE SEQUENCE [LARGE SCALE GENOMIC DNA]</scope>
    <source>
        <strain evidence="2 3">C-169</strain>
    </source>
</reference>
<feature type="compositionally biased region" description="Low complexity" evidence="1">
    <location>
        <begin position="280"/>
        <end position="300"/>
    </location>
</feature>
<name>I0ZAY2_COCSC</name>
<dbReference type="Proteomes" id="UP000007264">
    <property type="component" value="Unassembled WGS sequence"/>
</dbReference>
<dbReference type="EMBL" id="AGSI01000001">
    <property type="protein sequence ID" value="EIE27801.1"/>
    <property type="molecule type" value="Genomic_DNA"/>
</dbReference>
<feature type="region of interest" description="Disordered" evidence="1">
    <location>
        <begin position="394"/>
        <end position="413"/>
    </location>
</feature>
<feature type="region of interest" description="Disordered" evidence="1">
    <location>
        <begin position="278"/>
        <end position="379"/>
    </location>
</feature>
<feature type="compositionally biased region" description="Low complexity" evidence="1">
    <location>
        <begin position="448"/>
        <end position="476"/>
    </location>
</feature>
<feature type="compositionally biased region" description="Polar residues" evidence="1">
    <location>
        <begin position="498"/>
        <end position="514"/>
    </location>
</feature>